<gene>
    <name evidence="1" type="ORF">ANCCAN_03809</name>
</gene>
<reference evidence="1 2" key="1">
    <citation type="submission" date="2014-10" db="EMBL/GenBank/DDBJ databases">
        <title>Draft genome of the hookworm Ancylostoma caninum.</title>
        <authorList>
            <person name="Mitreva M."/>
        </authorList>
    </citation>
    <scope>NUCLEOTIDE SEQUENCE [LARGE SCALE GENOMIC DNA]</scope>
    <source>
        <strain evidence="1 2">Baltimore</strain>
    </source>
</reference>
<name>A0A368H0U3_ANCCA</name>
<organism evidence="1 2">
    <name type="scientific">Ancylostoma caninum</name>
    <name type="common">Dog hookworm</name>
    <dbReference type="NCBI Taxonomy" id="29170"/>
    <lineage>
        <taxon>Eukaryota</taxon>
        <taxon>Metazoa</taxon>
        <taxon>Ecdysozoa</taxon>
        <taxon>Nematoda</taxon>
        <taxon>Chromadorea</taxon>
        <taxon>Rhabditida</taxon>
        <taxon>Rhabditina</taxon>
        <taxon>Rhabditomorpha</taxon>
        <taxon>Strongyloidea</taxon>
        <taxon>Ancylostomatidae</taxon>
        <taxon>Ancylostomatinae</taxon>
        <taxon>Ancylostoma</taxon>
    </lineage>
</organism>
<sequence>MATNSGVDIRIAYSQIRSVHRREGDRQHRQWEDRISSDRGIGPEREVVANALEDFFCYPNKPFSPCCVLNR</sequence>
<evidence type="ECO:0000313" key="2">
    <source>
        <dbReference type="Proteomes" id="UP000252519"/>
    </source>
</evidence>
<comment type="caution">
    <text evidence="1">The sequence shown here is derived from an EMBL/GenBank/DDBJ whole genome shotgun (WGS) entry which is preliminary data.</text>
</comment>
<dbReference type="EMBL" id="JOJR01000026">
    <property type="protein sequence ID" value="RCN50204.1"/>
    <property type="molecule type" value="Genomic_DNA"/>
</dbReference>
<protein>
    <submittedName>
        <fullName evidence="1">Uncharacterized protein</fullName>
    </submittedName>
</protein>
<accession>A0A368H0U3</accession>
<dbReference type="AlphaFoldDB" id="A0A368H0U3"/>
<proteinExistence type="predicted"/>
<evidence type="ECO:0000313" key="1">
    <source>
        <dbReference type="EMBL" id="RCN50204.1"/>
    </source>
</evidence>
<keyword evidence="2" id="KW-1185">Reference proteome</keyword>
<dbReference type="Proteomes" id="UP000252519">
    <property type="component" value="Unassembled WGS sequence"/>
</dbReference>